<evidence type="ECO:0008006" key="3">
    <source>
        <dbReference type="Google" id="ProtNLM"/>
    </source>
</evidence>
<dbReference type="InterPro" id="IPR017853">
    <property type="entry name" value="GH"/>
</dbReference>
<evidence type="ECO:0000313" key="2">
    <source>
        <dbReference type="Proteomes" id="UP001357223"/>
    </source>
</evidence>
<dbReference type="SUPFAM" id="SSF51445">
    <property type="entry name" value="(Trans)glycosidases"/>
    <property type="match status" value="1"/>
</dbReference>
<dbReference type="Gene3D" id="3.20.20.80">
    <property type="entry name" value="Glycosidases"/>
    <property type="match status" value="1"/>
</dbReference>
<proteinExistence type="predicted"/>
<dbReference type="EMBL" id="CP137640">
    <property type="protein sequence ID" value="WVX81034.1"/>
    <property type="molecule type" value="Genomic_DNA"/>
</dbReference>
<name>A0ABZ2CIW1_9BACI</name>
<reference evidence="1 2" key="1">
    <citation type="submission" date="2023-10" db="EMBL/GenBank/DDBJ databases">
        <title>Niallia locisalis sp.nov. isolated from a salt pond sample.</title>
        <authorList>
            <person name="Li X.-J."/>
            <person name="Dong L."/>
        </authorList>
    </citation>
    <scope>NUCLEOTIDE SEQUENCE [LARGE SCALE GENOMIC DNA]</scope>
    <source>
        <strain evidence="1 2">DSM 29761</strain>
    </source>
</reference>
<accession>A0ABZ2CIW1</accession>
<sequence>MIRKNRIILIGILLLFVLFSSPFWVWQLKPAKELNVLIMDKTVPDESYREHKGLVWLLNHLKLKKGGNEAYDSKEDYVGFVPTDQPPKFSVRELPENLSLYDVLYVADSYGVYKDEYVGKNQEGNRSELLYGGLTTSDVTRIGDSLMKHHQTLIAEFNTFGSPTEQPVRDGFYDLLHVRWTGWMGRYFHDLGNEEVPVWLKQNYEKQYGEAYTFKGNGLVFVNEEDKVVILTEKDIKDEPVLFTLTKSGAKQYGLGKSIPYHYWFDIIEPYDEKEVQVQANFELSLAKSGVEKLAGSLIPLTFPAVVHHKGSSYDSYYFAGDFADQEQVPNFYQISGITWWQKLFSSNGQGRTDTFYWDAYVPMMKDILTKKKETARNEVEPEVHTAGGMKVVGHSGEDYLQVYKNGAWEDLLIKGVNMGIAKPGAFPGETKISKSDYARWFDQISEMNANAIRVYTIHPPAFYQALYEHNRERNDPLYLFQGVWVNEETFTEKQNAFDQAVTDDFKQEIQRTIDLIHGNAELEERAGHASGTYAHDLSPYLLGWILGVEWDPEAVVGTNEKNADRASFDGKYIMTSNASPFEVWLAEMMDFTANYEAETYGWQHPMSFTNWVTTDLLEHPAEPNLEEDLVSVNPNVILAKESFYPGLFASYHIYPYYPDFLNYEEEYVEYVDHRGKKNNYAGYLHDMKEHHDMPLLVAEFGIPASRGMAHENVYGFDQGNHSEQKQGELLKSLYEDIAAEKMAGGLVFSWQDEWFKRTWNTMDFDNPERRPYWDNVQTNEQHFGLLSFEPDKEDTQLQVDGDPSDWKGRGLEPISFGANENGPIKNVYMASDARGLFLRIDYDKKQWKEDEFNASILLNTIQNQGQSTVPGVPAAKEEGIDFLVELNGKDHSRVLVDSYYDPFYYLYGEKLQMIEMEPNAGTVNNGVYHPIRLILNKRLTIPKQDGSQVQLPLTAYETGKLTYGNGNPDAKDFNSLADFYMKDGILEIRLPWLMLNMKDPSQKEIMGDLWSGDGLESTENIDSISAAVLVTDREKEIVQQVPWMQFTWDNWQEPIYHERLKKSYDVMKEVFGVAGVGGTGTATQ</sequence>
<dbReference type="RefSeq" id="WP_338449964.1">
    <property type="nucleotide sequence ID" value="NZ_CP137640.1"/>
</dbReference>
<protein>
    <recommendedName>
        <fullName evidence="3">Family 2 glycosyl transferase</fullName>
    </recommendedName>
</protein>
<gene>
    <name evidence="1" type="ORF">R4Z09_28110</name>
</gene>
<keyword evidence="2" id="KW-1185">Reference proteome</keyword>
<organism evidence="1 2">
    <name type="scientific">Niallia oryzisoli</name>
    <dbReference type="NCBI Taxonomy" id="1737571"/>
    <lineage>
        <taxon>Bacteria</taxon>
        <taxon>Bacillati</taxon>
        <taxon>Bacillota</taxon>
        <taxon>Bacilli</taxon>
        <taxon>Bacillales</taxon>
        <taxon>Bacillaceae</taxon>
        <taxon>Niallia</taxon>
    </lineage>
</organism>
<evidence type="ECO:0000313" key="1">
    <source>
        <dbReference type="EMBL" id="WVX81034.1"/>
    </source>
</evidence>
<dbReference type="Proteomes" id="UP001357223">
    <property type="component" value="Chromosome"/>
</dbReference>